<feature type="region of interest" description="Disordered" evidence="1">
    <location>
        <begin position="251"/>
        <end position="281"/>
    </location>
</feature>
<evidence type="ECO:0000313" key="4">
    <source>
        <dbReference type="Proteomes" id="UP000245383"/>
    </source>
</evidence>
<gene>
    <name evidence="3" type="ORF">BB561_001221</name>
</gene>
<name>A0A2T9YVK4_9FUNG</name>
<keyword evidence="4" id="KW-1185">Reference proteome</keyword>
<evidence type="ECO:0000313" key="3">
    <source>
        <dbReference type="EMBL" id="PVU96377.1"/>
    </source>
</evidence>
<dbReference type="OrthoDB" id="74813at2759"/>
<protein>
    <recommendedName>
        <fullName evidence="2">Coilin tudor domain-containing protein</fullName>
    </recommendedName>
</protein>
<dbReference type="Proteomes" id="UP000245383">
    <property type="component" value="Unassembled WGS sequence"/>
</dbReference>
<feature type="domain" description="Coilin tudor" evidence="2">
    <location>
        <begin position="484"/>
        <end position="552"/>
    </location>
</feature>
<proteinExistence type="predicted"/>
<evidence type="ECO:0000259" key="2">
    <source>
        <dbReference type="Pfam" id="PF23086"/>
    </source>
</evidence>
<feature type="compositionally biased region" description="Basic and acidic residues" evidence="1">
    <location>
        <begin position="253"/>
        <end position="266"/>
    </location>
</feature>
<evidence type="ECO:0000256" key="1">
    <source>
        <dbReference type="SAM" id="MobiDB-lite"/>
    </source>
</evidence>
<dbReference type="AlphaFoldDB" id="A0A2T9YVK4"/>
<sequence>MRVKLKFEEPFPKQEVWYVIPDSVRTKSTSDKKSKTPRPISSKTSGIKKIYTVKKFKKRLIKDFKLNKADKESLVLKLDGLELFENCKINSIIKEDETLAISKGKSKMKKASSKDNNSQKNKVDNVKSFKGNQEINVPRESPIAEKISKTTKRNIRKRKTNNLHRGGNTKKIKLVDESVIDESLIIHNNKYNDIDFKNDLCKVSEKINDTSIKKAKADKVSKSIKEKKNLENSRVVSDEITVVRIKGISKKSSKIESSDNTKESKSHSQQNIDSVKAKPHKNYLEQEISTEIGKLEKKLAEPNVIPEGYIITKVEHMDDYQPGWQSHRKHKKHSAQKKFLAEIEYEEYFSQNNKSENDETKSYNVSTFFESNSTDQPEYSYDHQDFNSQMHTLESNNYNVDDAYENVPSDAQKNNSIVNIDISDHYFDTKTFCIDKITPSTKNIGHTIVQIDQKESKTSENKMLSKLVSLFGINDNQISIYSQMSILPVVDQVIAFKLIEMTEDFNAAVSEFYVGQVISTDFNENKITLTLYKTPKYNLLATDNKVDQTCNQNLVLDYNMDLENIKFDKIQTKDDDAELIDFADFFSKAQVESYFIDSLLDSRLLF</sequence>
<comment type="caution">
    <text evidence="3">The sequence shown here is derived from an EMBL/GenBank/DDBJ whole genome shotgun (WGS) entry which is preliminary data.</text>
</comment>
<dbReference type="Pfam" id="PF23086">
    <property type="entry name" value="Tudor_Coilin"/>
    <property type="match status" value="1"/>
</dbReference>
<dbReference type="STRING" id="133385.A0A2T9YVK4"/>
<dbReference type="EMBL" id="MBFR01000034">
    <property type="protein sequence ID" value="PVU96377.1"/>
    <property type="molecule type" value="Genomic_DNA"/>
</dbReference>
<accession>A0A2T9YVK4</accession>
<dbReference type="InterPro" id="IPR056398">
    <property type="entry name" value="Tudor_Coilin"/>
</dbReference>
<organism evidence="3 4">
    <name type="scientific">Smittium simulii</name>
    <dbReference type="NCBI Taxonomy" id="133385"/>
    <lineage>
        <taxon>Eukaryota</taxon>
        <taxon>Fungi</taxon>
        <taxon>Fungi incertae sedis</taxon>
        <taxon>Zoopagomycota</taxon>
        <taxon>Kickxellomycotina</taxon>
        <taxon>Harpellomycetes</taxon>
        <taxon>Harpellales</taxon>
        <taxon>Legeriomycetaceae</taxon>
        <taxon>Smittium</taxon>
    </lineage>
</organism>
<reference evidence="3 4" key="1">
    <citation type="journal article" date="2018" name="MBio">
        <title>Comparative Genomics Reveals the Core Gene Toolbox for the Fungus-Insect Symbiosis.</title>
        <authorList>
            <person name="Wang Y."/>
            <person name="Stata M."/>
            <person name="Wang W."/>
            <person name="Stajich J.E."/>
            <person name="White M.M."/>
            <person name="Moncalvo J.M."/>
        </authorList>
    </citation>
    <scope>NUCLEOTIDE SEQUENCE [LARGE SCALE GENOMIC DNA]</scope>
    <source>
        <strain evidence="3 4">SWE-8-4</strain>
    </source>
</reference>